<sequence>MKPILTALVLLLSVAPAYSMNIDSITPVLTFPEPEPQPATKDADGINK</sequence>
<reference evidence="2 3" key="1">
    <citation type="submission" date="2017-03" db="EMBL/GenBank/DDBJ databases">
        <authorList>
            <person name="Afonso C.L."/>
            <person name="Miller P.J."/>
            <person name="Scott M.A."/>
            <person name="Spackman E."/>
            <person name="Goraichik I."/>
            <person name="Dimitrov K.M."/>
            <person name="Suarez D.L."/>
            <person name="Swayne D.E."/>
        </authorList>
    </citation>
    <scope>NUCLEOTIDE SEQUENCE [LARGE SCALE GENOMIC DNA]</scope>
    <source>
        <strain evidence="2 3">CECT 8287</strain>
    </source>
</reference>
<accession>A0A1Y5RNA3</accession>
<feature type="chain" id="PRO_5012870612" evidence="1">
    <location>
        <begin position="20"/>
        <end position="48"/>
    </location>
</feature>
<organism evidence="2 3">
    <name type="scientific">Roseovarius litorisediminis</name>
    <dbReference type="NCBI Taxonomy" id="1312363"/>
    <lineage>
        <taxon>Bacteria</taxon>
        <taxon>Pseudomonadati</taxon>
        <taxon>Pseudomonadota</taxon>
        <taxon>Alphaproteobacteria</taxon>
        <taxon>Rhodobacterales</taxon>
        <taxon>Roseobacteraceae</taxon>
        <taxon>Roseovarius</taxon>
    </lineage>
</organism>
<dbReference type="Proteomes" id="UP000193827">
    <property type="component" value="Unassembled WGS sequence"/>
</dbReference>
<proteinExistence type="predicted"/>
<evidence type="ECO:0000256" key="1">
    <source>
        <dbReference type="SAM" id="SignalP"/>
    </source>
</evidence>
<protein>
    <submittedName>
        <fullName evidence="2">Uncharacterized protein</fullName>
    </submittedName>
</protein>
<keyword evidence="3" id="KW-1185">Reference proteome</keyword>
<evidence type="ECO:0000313" key="2">
    <source>
        <dbReference type="EMBL" id="SLN18779.1"/>
    </source>
</evidence>
<feature type="signal peptide" evidence="1">
    <location>
        <begin position="1"/>
        <end position="19"/>
    </location>
</feature>
<dbReference type="EMBL" id="FWFL01000002">
    <property type="protein sequence ID" value="SLN18779.1"/>
    <property type="molecule type" value="Genomic_DNA"/>
</dbReference>
<name>A0A1Y5RNA3_9RHOB</name>
<gene>
    <name evidence="2" type="ORF">PEL8287_00756</name>
</gene>
<evidence type="ECO:0000313" key="3">
    <source>
        <dbReference type="Proteomes" id="UP000193827"/>
    </source>
</evidence>
<dbReference type="AlphaFoldDB" id="A0A1Y5RNA3"/>
<keyword evidence="1" id="KW-0732">Signal</keyword>